<reference evidence="1 2" key="1">
    <citation type="submission" date="2018-08" db="EMBL/GenBank/DDBJ databases">
        <title>Genome of Clostridium chromiireducens C1, DSM12136.</title>
        <authorList>
            <person name="Xing M."/>
            <person name="Wei Y."/>
            <person name="Ang E.L."/>
            <person name="Zhao H."/>
            <person name="Zhang Y."/>
        </authorList>
    </citation>
    <scope>NUCLEOTIDE SEQUENCE [LARGE SCALE GENOMIC DNA]</scope>
    <source>
        <strain evidence="1 2">C1</strain>
    </source>
</reference>
<proteinExistence type="predicted"/>
<sequence>MKKFIVKAVTFVLLTIISLFFIITEIIPPQFNDTYQYAINGKYKRLVETQSPKIIFLSGSSGAFGINEEVISKKTNMPVVNLALHAGMGIEFECELSKANIQKNDIVILGCEYEHWIKDPSTQADLIVTGIDNNIKLYKYIPRDNMVDVVKYFPKFALTKIEYFLFNKKLESGGVYQSSSFKDGNMIYDRPQSNFPNPSTVGKLVLKNSDISLKTVGYINEFNTYVNNKGAKLLITFPPIENEVLEPNTSYTQEFEKGIIENIEAPVISKIDDYIFSREYIYDTYYHCTNQGEIRRSELLANDIVQYLNNK</sequence>
<gene>
    <name evidence="1" type="ORF">D2A34_04485</name>
</gene>
<dbReference type="AlphaFoldDB" id="A0A399IU61"/>
<evidence type="ECO:0000313" key="1">
    <source>
        <dbReference type="EMBL" id="RII36648.1"/>
    </source>
</evidence>
<name>A0A399IU61_9CLOT</name>
<protein>
    <recommendedName>
        <fullName evidence="3">SGNH/GDSL hydrolase family protein</fullName>
    </recommendedName>
</protein>
<comment type="caution">
    <text evidence="1">The sequence shown here is derived from an EMBL/GenBank/DDBJ whole genome shotgun (WGS) entry which is preliminary data.</text>
</comment>
<evidence type="ECO:0000313" key="2">
    <source>
        <dbReference type="Proteomes" id="UP000265930"/>
    </source>
</evidence>
<dbReference type="RefSeq" id="WP_119365860.1">
    <property type="nucleotide sequence ID" value="NZ_QXDJ01000001.1"/>
</dbReference>
<organism evidence="1 2">
    <name type="scientific">Clostridium chromiireducens</name>
    <dbReference type="NCBI Taxonomy" id="225345"/>
    <lineage>
        <taxon>Bacteria</taxon>
        <taxon>Bacillati</taxon>
        <taxon>Bacillota</taxon>
        <taxon>Clostridia</taxon>
        <taxon>Eubacteriales</taxon>
        <taxon>Clostridiaceae</taxon>
        <taxon>Clostridium</taxon>
    </lineage>
</organism>
<evidence type="ECO:0008006" key="3">
    <source>
        <dbReference type="Google" id="ProtNLM"/>
    </source>
</evidence>
<accession>A0A399IU61</accession>
<dbReference type="EMBL" id="QXDJ01000001">
    <property type="protein sequence ID" value="RII36648.1"/>
    <property type="molecule type" value="Genomic_DNA"/>
</dbReference>
<dbReference type="Proteomes" id="UP000265930">
    <property type="component" value="Unassembled WGS sequence"/>
</dbReference>